<evidence type="ECO:0000313" key="6">
    <source>
        <dbReference type="Proteomes" id="UP000199375"/>
    </source>
</evidence>
<accession>A0A1C4X4K6</accession>
<feature type="region of interest" description="Disordered" evidence="2">
    <location>
        <begin position="209"/>
        <end position="234"/>
    </location>
</feature>
<proteinExistence type="predicted"/>
<evidence type="ECO:0000256" key="2">
    <source>
        <dbReference type="SAM" id="MobiDB-lite"/>
    </source>
</evidence>
<reference evidence="5 6" key="1">
    <citation type="submission" date="2016-06" db="EMBL/GenBank/DDBJ databases">
        <authorList>
            <person name="Kjaerup R.B."/>
            <person name="Dalgaard T.S."/>
            <person name="Juul-Madsen H.R."/>
        </authorList>
    </citation>
    <scope>NUCLEOTIDE SEQUENCE [LARGE SCALE GENOMIC DNA]</scope>
    <source>
        <strain evidence="5 6">DSM 45626</strain>
    </source>
</reference>
<dbReference type="AlphaFoldDB" id="A0A1C4X4K6"/>
<dbReference type="EMBL" id="FMCW01000021">
    <property type="protein sequence ID" value="SCF03340.1"/>
    <property type="molecule type" value="Genomic_DNA"/>
</dbReference>
<sequence>MEGNIVTAPLHRWLTPVVAVLAALAVVAGPAAPALALPAAAPQPSGHEEDDEPQLITDVIEATNRDYAQAKSKLEKSKKRQAQLADEVRKAQEELDALAPQVGEMAAQSYRTGRVGAMAMLLESNTPDSFVKRASALDELNMVNANKLAEVSAAKNRAEQAKLALDAEVREQQKQASVMAKKKFDAEKALALVGGKGFTGGLVNATSPVARIGPGRTSDGDWRPESCSENDPTTSGCITPRTLHAYKETKRAGFNRFVGCYRPGGPWEHPKGRACDWSLQNSGFSPWHNNDTRMYGNNLAAFLIRNADRLGIYYVIWNRQIWFPATGWKSYSGPSNHTDHVHMSLL</sequence>
<feature type="coiled-coil region" evidence="1">
    <location>
        <begin position="137"/>
        <end position="175"/>
    </location>
</feature>
<evidence type="ECO:0000256" key="1">
    <source>
        <dbReference type="SAM" id="Coils"/>
    </source>
</evidence>
<name>A0A1C4X4K6_9ACTN</name>
<dbReference type="Pfam" id="PF26571">
    <property type="entry name" value="VldE"/>
    <property type="match status" value="1"/>
</dbReference>
<evidence type="ECO:0000256" key="3">
    <source>
        <dbReference type="SAM" id="SignalP"/>
    </source>
</evidence>
<dbReference type="InterPro" id="IPR058593">
    <property type="entry name" value="ARB_07466-like_C"/>
</dbReference>
<keyword evidence="1" id="KW-0175">Coiled coil</keyword>
<feature type="coiled-coil region" evidence="1">
    <location>
        <begin position="60"/>
        <end position="94"/>
    </location>
</feature>
<feature type="domain" description="ARB-07466-like C-terminal" evidence="4">
    <location>
        <begin position="235"/>
        <end position="342"/>
    </location>
</feature>
<evidence type="ECO:0000313" key="5">
    <source>
        <dbReference type="EMBL" id="SCF03340.1"/>
    </source>
</evidence>
<protein>
    <recommendedName>
        <fullName evidence="4">ARB-07466-like C-terminal domain-containing protein</fullName>
    </recommendedName>
</protein>
<keyword evidence="3" id="KW-0732">Signal</keyword>
<feature type="chain" id="PRO_5008707587" description="ARB-07466-like C-terminal domain-containing protein" evidence="3">
    <location>
        <begin position="37"/>
        <end position="346"/>
    </location>
</feature>
<evidence type="ECO:0000259" key="4">
    <source>
        <dbReference type="Pfam" id="PF26571"/>
    </source>
</evidence>
<feature type="signal peptide" evidence="3">
    <location>
        <begin position="1"/>
        <end position="36"/>
    </location>
</feature>
<gene>
    <name evidence="5" type="ORF">GA0070558_121138</name>
</gene>
<organism evidence="5 6">
    <name type="scientific">Micromonospora haikouensis</name>
    <dbReference type="NCBI Taxonomy" id="686309"/>
    <lineage>
        <taxon>Bacteria</taxon>
        <taxon>Bacillati</taxon>
        <taxon>Actinomycetota</taxon>
        <taxon>Actinomycetes</taxon>
        <taxon>Micromonosporales</taxon>
        <taxon>Micromonosporaceae</taxon>
        <taxon>Micromonospora</taxon>
    </lineage>
</organism>
<dbReference type="Gene3D" id="6.10.250.3150">
    <property type="match status" value="1"/>
</dbReference>
<dbReference type="Proteomes" id="UP000199375">
    <property type="component" value="Unassembled WGS sequence"/>
</dbReference>